<evidence type="ECO:0000313" key="4">
    <source>
        <dbReference type="Proteomes" id="UP000570514"/>
    </source>
</evidence>
<keyword evidence="2" id="KW-0732">Signal</keyword>
<evidence type="ECO:0000313" key="3">
    <source>
        <dbReference type="EMBL" id="NIK88652.1"/>
    </source>
</evidence>
<feature type="region of interest" description="Disordered" evidence="1">
    <location>
        <begin position="90"/>
        <end position="114"/>
    </location>
</feature>
<keyword evidence="4" id="KW-1185">Reference proteome</keyword>
<protein>
    <submittedName>
        <fullName evidence="3">Uncharacterized protein</fullName>
    </submittedName>
</protein>
<reference evidence="3 4" key="1">
    <citation type="submission" date="2020-03" db="EMBL/GenBank/DDBJ databases">
        <title>Genomic Encyclopedia of Type Strains, Phase IV (KMG-IV): sequencing the most valuable type-strain genomes for metagenomic binning, comparative biology and taxonomic classification.</title>
        <authorList>
            <person name="Goeker M."/>
        </authorList>
    </citation>
    <scope>NUCLEOTIDE SEQUENCE [LARGE SCALE GENOMIC DNA]</scope>
    <source>
        <strain evidence="3 4">DSM 19867</strain>
    </source>
</reference>
<organism evidence="3 4">
    <name type="scientific">Rhizomicrobium palustre</name>
    <dbReference type="NCBI Taxonomy" id="189966"/>
    <lineage>
        <taxon>Bacteria</taxon>
        <taxon>Pseudomonadati</taxon>
        <taxon>Pseudomonadota</taxon>
        <taxon>Alphaproteobacteria</taxon>
        <taxon>Micropepsales</taxon>
        <taxon>Micropepsaceae</taxon>
        <taxon>Rhizomicrobium</taxon>
    </lineage>
</organism>
<evidence type="ECO:0000256" key="2">
    <source>
        <dbReference type="SAM" id="SignalP"/>
    </source>
</evidence>
<gene>
    <name evidence="3" type="ORF">FHS83_001970</name>
</gene>
<proteinExistence type="predicted"/>
<evidence type="ECO:0000256" key="1">
    <source>
        <dbReference type="SAM" id="MobiDB-lite"/>
    </source>
</evidence>
<dbReference type="EMBL" id="JAASRM010000001">
    <property type="protein sequence ID" value="NIK88652.1"/>
    <property type="molecule type" value="Genomic_DNA"/>
</dbReference>
<feature type="compositionally biased region" description="Basic and acidic residues" evidence="1">
    <location>
        <begin position="90"/>
        <end position="99"/>
    </location>
</feature>
<sequence>MRKIVLATAAIGLLLGLSSASAQTMRYPVKSVDFDIWCTEIAHIAWQRCDKRNPDDLAKFEAYRHTIERYEIPYLKQQDSTLRFDENILRNDPVDKRPDSTVQKPPGVTDGGEK</sequence>
<dbReference type="RefSeq" id="WP_167082807.1">
    <property type="nucleotide sequence ID" value="NZ_BAAADC010000001.1"/>
</dbReference>
<comment type="caution">
    <text evidence="3">The sequence shown here is derived from an EMBL/GenBank/DDBJ whole genome shotgun (WGS) entry which is preliminary data.</text>
</comment>
<name>A0A846N071_9PROT</name>
<dbReference type="AlphaFoldDB" id="A0A846N071"/>
<accession>A0A846N071</accession>
<dbReference type="Proteomes" id="UP000570514">
    <property type="component" value="Unassembled WGS sequence"/>
</dbReference>
<feature type="chain" id="PRO_5032437355" evidence="2">
    <location>
        <begin position="23"/>
        <end position="114"/>
    </location>
</feature>
<feature type="signal peptide" evidence="2">
    <location>
        <begin position="1"/>
        <end position="22"/>
    </location>
</feature>